<evidence type="ECO:0000313" key="1">
    <source>
        <dbReference type="EnsemblProtists" id="HpaP808481"/>
    </source>
</evidence>
<dbReference type="EnsemblProtists" id="HpaT808481">
    <property type="protein sequence ID" value="HpaP808481"/>
    <property type="gene ID" value="HpaG808481"/>
</dbReference>
<accession>M4BPZ2</accession>
<sequence length="57" mass="6836">MNRRIDGAVKLLREHVNPTFELRQIEAGHHDDSINKHQQKHYHQMPKPEIQFKLPEV</sequence>
<proteinExistence type="predicted"/>
<reference evidence="1" key="2">
    <citation type="submission" date="2015-06" db="UniProtKB">
        <authorList>
            <consortium name="EnsemblProtists"/>
        </authorList>
    </citation>
    <scope>IDENTIFICATION</scope>
    <source>
        <strain evidence="1">Emoy2</strain>
    </source>
</reference>
<organism evidence="1 2">
    <name type="scientific">Hyaloperonospora arabidopsidis (strain Emoy2)</name>
    <name type="common">Downy mildew agent</name>
    <name type="synonym">Peronospora arabidopsidis</name>
    <dbReference type="NCBI Taxonomy" id="559515"/>
    <lineage>
        <taxon>Eukaryota</taxon>
        <taxon>Sar</taxon>
        <taxon>Stramenopiles</taxon>
        <taxon>Oomycota</taxon>
        <taxon>Peronosporomycetes</taxon>
        <taxon>Peronosporales</taxon>
        <taxon>Peronosporaceae</taxon>
        <taxon>Hyaloperonospora</taxon>
    </lineage>
</organism>
<dbReference type="InParanoid" id="M4BPZ2"/>
<protein>
    <submittedName>
        <fullName evidence="1">Uncharacterized protein</fullName>
    </submittedName>
</protein>
<keyword evidence="2" id="KW-1185">Reference proteome</keyword>
<dbReference type="Proteomes" id="UP000011713">
    <property type="component" value="Unassembled WGS sequence"/>
</dbReference>
<dbReference type="EMBL" id="JH598533">
    <property type="status" value="NOT_ANNOTATED_CDS"/>
    <property type="molecule type" value="Genomic_DNA"/>
</dbReference>
<evidence type="ECO:0000313" key="2">
    <source>
        <dbReference type="Proteomes" id="UP000011713"/>
    </source>
</evidence>
<dbReference type="AlphaFoldDB" id="M4BPZ2"/>
<reference evidence="2" key="1">
    <citation type="journal article" date="2010" name="Science">
        <title>Signatures of adaptation to obligate biotrophy in the Hyaloperonospora arabidopsidis genome.</title>
        <authorList>
            <person name="Baxter L."/>
            <person name="Tripathy S."/>
            <person name="Ishaque N."/>
            <person name="Boot N."/>
            <person name="Cabral A."/>
            <person name="Kemen E."/>
            <person name="Thines M."/>
            <person name="Ah-Fong A."/>
            <person name="Anderson R."/>
            <person name="Badejoko W."/>
            <person name="Bittner-Eddy P."/>
            <person name="Boore J.L."/>
            <person name="Chibucos M.C."/>
            <person name="Coates M."/>
            <person name="Dehal P."/>
            <person name="Delehaunty K."/>
            <person name="Dong S."/>
            <person name="Downton P."/>
            <person name="Dumas B."/>
            <person name="Fabro G."/>
            <person name="Fronick C."/>
            <person name="Fuerstenberg S.I."/>
            <person name="Fulton L."/>
            <person name="Gaulin E."/>
            <person name="Govers F."/>
            <person name="Hughes L."/>
            <person name="Humphray S."/>
            <person name="Jiang R.H."/>
            <person name="Judelson H."/>
            <person name="Kamoun S."/>
            <person name="Kyung K."/>
            <person name="Meijer H."/>
            <person name="Minx P."/>
            <person name="Morris P."/>
            <person name="Nelson J."/>
            <person name="Phuntumart V."/>
            <person name="Qutob D."/>
            <person name="Rehmany A."/>
            <person name="Rougon-Cardoso A."/>
            <person name="Ryden P."/>
            <person name="Torto-Alalibo T."/>
            <person name="Studholme D."/>
            <person name="Wang Y."/>
            <person name="Win J."/>
            <person name="Wood J."/>
            <person name="Clifton S.W."/>
            <person name="Rogers J."/>
            <person name="Van den Ackerveken G."/>
            <person name="Jones J.D."/>
            <person name="McDowell J.M."/>
            <person name="Beynon J."/>
            <person name="Tyler B.M."/>
        </authorList>
    </citation>
    <scope>NUCLEOTIDE SEQUENCE [LARGE SCALE GENOMIC DNA]</scope>
    <source>
        <strain evidence="2">Emoy2</strain>
    </source>
</reference>
<name>M4BPZ2_HYAAE</name>
<dbReference type="HOGENOM" id="CLU_3000540_0_0_1"/>
<dbReference type="VEuPathDB" id="FungiDB:HpaG808481"/>